<sequence length="682" mass="78744">MLHIRGEHRSKIGSDWPRPDRTETDLVQNVGPGTDRNGTVRLDLYLDHLGMDLSGYLGQADTTKIDACVSKTICHPNKRSVDCLSLGEKELIKLRNRMKGNIKNKAKGNSALDMNEPNTKNNMHDDTTGGETLVEHDIYINELLTRLKTTNENGKTQDLFISIEIHVDKYPMYDETICWRLRKPKVGKNYVTDDKFKEFLTYYALVNGFSLWMIEEKTFHVKSLVDEHTCVGNFNFGSLVNYKWIENVFGDKIRANQRIVEEHYALLRSYEKTILNSSHGSTVKLRVTINPDEKPYFDRFYVCFVRLADGWKAGCRKVIALDGCFLRSLNQEEDLGCSRGNGLTLMSDQHKLLKLSCHDEHKLCARHNYEGFRKHYNGLEFKNLFWAGSRASYPQLFNKIIDKIKSANQDADNYFMDKNPKTWSRSFLRLTEVVHYKEFGELIQPFKDLERVSQFDRKLLKTTGASVSVMPYSTYTTLGLRDLIHTKLIDGIVKRPKGIAENVLVGPHCKEINEVGEVSIVWNPMKFLRELHPKWREKVTAIKESNNLTTLSLDELIGNLKVYEEVIKKDSETVKSKREQSRSIALNSRKESSDDDSSTFDSENEEYAMAVRDFKKFFKRRGRFAFVGGFWSDSDEDEKEKTKDEKCLMAKASNEVLSETEYFSDDESSLDENDLDSEYSRL</sequence>
<gene>
    <name evidence="2" type="ORF">Tci_047192</name>
</gene>
<feature type="region of interest" description="Disordered" evidence="1">
    <location>
        <begin position="659"/>
        <end position="682"/>
    </location>
</feature>
<dbReference type="EMBL" id="BKCJ010007039">
    <property type="protein sequence ID" value="GEU75214.1"/>
    <property type="molecule type" value="Genomic_DNA"/>
</dbReference>
<organism evidence="2">
    <name type="scientific">Tanacetum cinerariifolium</name>
    <name type="common">Dalmatian daisy</name>
    <name type="synonym">Chrysanthemum cinerariifolium</name>
    <dbReference type="NCBI Taxonomy" id="118510"/>
    <lineage>
        <taxon>Eukaryota</taxon>
        <taxon>Viridiplantae</taxon>
        <taxon>Streptophyta</taxon>
        <taxon>Embryophyta</taxon>
        <taxon>Tracheophyta</taxon>
        <taxon>Spermatophyta</taxon>
        <taxon>Magnoliopsida</taxon>
        <taxon>eudicotyledons</taxon>
        <taxon>Gunneridae</taxon>
        <taxon>Pentapetalae</taxon>
        <taxon>asterids</taxon>
        <taxon>campanulids</taxon>
        <taxon>Asterales</taxon>
        <taxon>Asteraceae</taxon>
        <taxon>Asteroideae</taxon>
        <taxon>Anthemideae</taxon>
        <taxon>Anthemidinae</taxon>
        <taxon>Tanacetum</taxon>
    </lineage>
</organism>
<evidence type="ECO:0000313" key="2">
    <source>
        <dbReference type="EMBL" id="GEU75214.1"/>
    </source>
</evidence>
<dbReference type="AlphaFoldDB" id="A0A6L2MSB4"/>
<dbReference type="PANTHER" id="PTHR31973">
    <property type="entry name" value="POLYPROTEIN, PUTATIVE-RELATED"/>
    <property type="match status" value="1"/>
</dbReference>
<evidence type="ECO:0000256" key="1">
    <source>
        <dbReference type="SAM" id="MobiDB-lite"/>
    </source>
</evidence>
<feature type="region of interest" description="Disordered" evidence="1">
    <location>
        <begin position="578"/>
        <end position="602"/>
    </location>
</feature>
<protein>
    <submittedName>
        <fullName evidence="2">Multidrug resistance-associated protein 5</fullName>
    </submittedName>
</protein>
<feature type="compositionally biased region" description="Acidic residues" evidence="1">
    <location>
        <begin position="593"/>
        <end position="602"/>
    </location>
</feature>
<feature type="region of interest" description="Disordered" evidence="1">
    <location>
        <begin position="1"/>
        <end position="24"/>
    </location>
</feature>
<dbReference type="PANTHER" id="PTHR31973:SF189">
    <property type="entry name" value="TRANSPOSASE, MUDR, PLANT, MULE TRANSPOSASE DOMAIN PROTEIN-RELATED"/>
    <property type="match status" value="1"/>
</dbReference>
<reference evidence="2" key="1">
    <citation type="journal article" date="2019" name="Sci. Rep.">
        <title>Draft genome of Tanacetum cinerariifolium, the natural source of mosquito coil.</title>
        <authorList>
            <person name="Yamashiro T."/>
            <person name="Shiraishi A."/>
            <person name="Satake H."/>
            <person name="Nakayama K."/>
        </authorList>
    </citation>
    <scope>NUCLEOTIDE SEQUENCE</scope>
</reference>
<name>A0A6L2MSB4_TANCI</name>
<proteinExistence type="predicted"/>
<feature type="compositionally biased region" description="Acidic residues" evidence="1">
    <location>
        <begin position="662"/>
        <end position="682"/>
    </location>
</feature>
<accession>A0A6L2MSB4</accession>
<comment type="caution">
    <text evidence="2">The sequence shown here is derived from an EMBL/GenBank/DDBJ whole genome shotgun (WGS) entry which is preliminary data.</text>
</comment>